<protein>
    <recommendedName>
        <fullName evidence="5">protein adenylyltransferase</fullName>
        <ecNumber evidence="5">2.7.7.108</ecNumber>
    </recommendedName>
</protein>
<evidence type="ECO:0000256" key="7">
    <source>
        <dbReference type="ARBA" id="ARBA00048696"/>
    </source>
</evidence>
<feature type="domain" description="Fido" evidence="8">
    <location>
        <begin position="23"/>
        <end position="164"/>
    </location>
</feature>
<dbReference type="EMBL" id="NAEP01000002">
    <property type="protein sequence ID" value="PDQ36574.1"/>
    <property type="molecule type" value="Genomic_DNA"/>
</dbReference>
<evidence type="ECO:0000256" key="1">
    <source>
        <dbReference type="ARBA" id="ARBA00022679"/>
    </source>
</evidence>
<name>A0A2A6FUL3_9MICO</name>
<dbReference type="EC" id="2.7.7.108" evidence="5"/>
<evidence type="ECO:0000256" key="2">
    <source>
        <dbReference type="ARBA" id="ARBA00022695"/>
    </source>
</evidence>
<keyword evidence="1" id="KW-0808">Transferase</keyword>
<gene>
    <name evidence="9" type="ORF">B5766_00070</name>
</gene>
<dbReference type="SUPFAM" id="SSF140931">
    <property type="entry name" value="Fic-like"/>
    <property type="match status" value="1"/>
</dbReference>
<dbReference type="GO" id="GO:0070733">
    <property type="term" value="F:AMPylase activity"/>
    <property type="evidence" value="ECO:0007669"/>
    <property type="project" value="UniProtKB-EC"/>
</dbReference>
<keyword evidence="3" id="KW-0547">Nucleotide-binding</keyword>
<accession>A0A2A6FUL3</accession>
<keyword evidence="2" id="KW-0548">Nucleotidyltransferase</keyword>
<evidence type="ECO:0000256" key="6">
    <source>
        <dbReference type="ARBA" id="ARBA00047939"/>
    </source>
</evidence>
<evidence type="ECO:0000256" key="3">
    <source>
        <dbReference type="ARBA" id="ARBA00022741"/>
    </source>
</evidence>
<evidence type="ECO:0000256" key="4">
    <source>
        <dbReference type="ARBA" id="ARBA00022840"/>
    </source>
</evidence>
<keyword evidence="4" id="KW-0067">ATP-binding</keyword>
<dbReference type="AlphaFoldDB" id="A0A2A6FUL3"/>
<dbReference type="InterPro" id="IPR036597">
    <property type="entry name" value="Fido-like_dom_sf"/>
</dbReference>
<dbReference type="Pfam" id="PF02661">
    <property type="entry name" value="Fic"/>
    <property type="match status" value="1"/>
</dbReference>
<dbReference type="PANTHER" id="PTHR39560">
    <property type="entry name" value="PROTEIN ADENYLYLTRANSFERASE FIC-RELATED"/>
    <property type="match status" value="1"/>
</dbReference>
<dbReference type="PANTHER" id="PTHR39560:SF1">
    <property type="entry name" value="PROTEIN ADENYLYLTRANSFERASE FIC-RELATED"/>
    <property type="match status" value="1"/>
</dbReference>
<dbReference type="InterPro" id="IPR003812">
    <property type="entry name" value="Fido"/>
</dbReference>
<evidence type="ECO:0000259" key="8">
    <source>
        <dbReference type="PROSITE" id="PS51459"/>
    </source>
</evidence>
<sequence length="169" mass="19567">MIEGDLVPVRALRLEADPPAPTRDLVELCAIHRYLFSPVYGWAGELRTVDIRKNTERAGYFVPVSMIERAADFVAQELREDDYLRGMDRRTFIARFAHHYDQLNYVHPFREGNGRAQRLFWDRVACDAGWQLSWLEVTGEIDDAACRAAAEERDLEPLITMLDQVVSRR</sequence>
<evidence type="ECO:0000313" key="9">
    <source>
        <dbReference type="EMBL" id="PDQ36574.1"/>
    </source>
</evidence>
<proteinExistence type="predicted"/>
<dbReference type="PROSITE" id="PS51459">
    <property type="entry name" value="FIDO"/>
    <property type="match status" value="1"/>
</dbReference>
<comment type="catalytic activity">
    <reaction evidence="7">
        <text>L-tyrosyl-[protein] + ATP = O-(5'-adenylyl)-L-tyrosyl-[protein] + diphosphate</text>
        <dbReference type="Rhea" id="RHEA:54288"/>
        <dbReference type="Rhea" id="RHEA-COMP:10136"/>
        <dbReference type="Rhea" id="RHEA-COMP:13846"/>
        <dbReference type="ChEBI" id="CHEBI:30616"/>
        <dbReference type="ChEBI" id="CHEBI:33019"/>
        <dbReference type="ChEBI" id="CHEBI:46858"/>
        <dbReference type="ChEBI" id="CHEBI:83624"/>
        <dbReference type="EC" id="2.7.7.108"/>
    </reaction>
</comment>
<evidence type="ECO:0000313" key="10">
    <source>
        <dbReference type="Proteomes" id="UP000219994"/>
    </source>
</evidence>
<reference evidence="10" key="1">
    <citation type="submission" date="2017-03" db="EMBL/GenBank/DDBJ databases">
        <authorList>
            <person name="Lund M.B."/>
        </authorList>
    </citation>
    <scope>NUCLEOTIDE SEQUENCE [LARGE SCALE GENOMIC DNA]</scope>
</reference>
<dbReference type="GO" id="GO:0051302">
    <property type="term" value="P:regulation of cell division"/>
    <property type="evidence" value="ECO:0007669"/>
    <property type="project" value="TreeGrafter"/>
</dbReference>
<evidence type="ECO:0000256" key="5">
    <source>
        <dbReference type="ARBA" id="ARBA00034531"/>
    </source>
</evidence>
<organism evidence="9 10">
    <name type="scientific">Candidatus Lumbricidiphila eiseniae</name>
    <dbReference type="NCBI Taxonomy" id="1969409"/>
    <lineage>
        <taxon>Bacteria</taxon>
        <taxon>Bacillati</taxon>
        <taxon>Actinomycetota</taxon>
        <taxon>Actinomycetes</taxon>
        <taxon>Micrococcales</taxon>
        <taxon>Microbacteriaceae</taxon>
        <taxon>Candidatus Lumbricidiphila</taxon>
    </lineage>
</organism>
<dbReference type="Gene3D" id="1.10.3290.10">
    <property type="entry name" value="Fido-like domain"/>
    <property type="match status" value="1"/>
</dbReference>
<comment type="catalytic activity">
    <reaction evidence="6">
        <text>L-threonyl-[protein] + ATP = 3-O-(5'-adenylyl)-L-threonyl-[protein] + diphosphate</text>
        <dbReference type="Rhea" id="RHEA:54292"/>
        <dbReference type="Rhea" id="RHEA-COMP:11060"/>
        <dbReference type="Rhea" id="RHEA-COMP:13847"/>
        <dbReference type="ChEBI" id="CHEBI:30013"/>
        <dbReference type="ChEBI" id="CHEBI:30616"/>
        <dbReference type="ChEBI" id="CHEBI:33019"/>
        <dbReference type="ChEBI" id="CHEBI:138113"/>
        <dbReference type="EC" id="2.7.7.108"/>
    </reaction>
</comment>
<comment type="caution">
    <text evidence="9">The sequence shown here is derived from an EMBL/GenBank/DDBJ whole genome shotgun (WGS) entry which is preliminary data.</text>
</comment>
<dbReference type="GO" id="GO:0005524">
    <property type="term" value="F:ATP binding"/>
    <property type="evidence" value="ECO:0007669"/>
    <property type="project" value="UniProtKB-KW"/>
</dbReference>
<dbReference type="Proteomes" id="UP000219994">
    <property type="component" value="Unassembled WGS sequence"/>
</dbReference>